<proteinExistence type="predicted"/>
<evidence type="ECO:0000313" key="2">
    <source>
        <dbReference type="EMBL" id="MST67984.1"/>
    </source>
</evidence>
<keyword evidence="3" id="KW-1185">Reference proteome</keyword>
<accession>A0A7X2P5Y7</accession>
<evidence type="ECO:0000259" key="1">
    <source>
        <dbReference type="Pfam" id="PF05598"/>
    </source>
</evidence>
<dbReference type="RefSeq" id="WP_154433273.1">
    <property type="nucleotide sequence ID" value="NZ_VUMS01000079.1"/>
</dbReference>
<dbReference type="EMBL" id="VUMS01000079">
    <property type="protein sequence ID" value="MST67984.1"/>
    <property type="molecule type" value="Genomic_DNA"/>
</dbReference>
<reference evidence="2 3" key="1">
    <citation type="submission" date="2019-08" db="EMBL/GenBank/DDBJ databases">
        <title>In-depth cultivation of the pig gut microbiome towards novel bacterial diversity and tailored functional studies.</title>
        <authorList>
            <person name="Wylensek D."/>
            <person name="Hitch T.C.A."/>
            <person name="Clavel T."/>
        </authorList>
    </citation>
    <scope>NUCLEOTIDE SEQUENCE [LARGE SCALE GENOMIC DNA]</scope>
    <source>
        <strain evidence="2 3">BSM-380-WT-5A</strain>
    </source>
</reference>
<name>A0A7X2P5Y7_9FIRM</name>
<feature type="domain" description="Transposase InsH N-terminal" evidence="1">
    <location>
        <begin position="20"/>
        <end position="112"/>
    </location>
</feature>
<organism evidence="2 3">
    <name type="scientific">Oliverpabstia intestinalis</name>
    <dbReference type="NCBI Taxonomy" id="2606633"/>
    <lineage>
        <taxon>Bacteria</taxon>
        <taxon>Bacillati</taxon>
        <taxon>Bacillota</taxon>
        <taxon>Clostridia</taxon>
        <taxon>Lachnospirales</taxon>
        <taxon>Lachnospiraceae</taxon>
        <taxon>Oliverpabstia</taxon>
    </lineage>
</organism>
<sequence>MIPYKQLSLADIFSDCQEKFENDKPVFLSLLENHIDIDEIIPISFRNHFYASTGRTRKYPLNALLWALIIQRIFSIPTDQLLLTFLAYSKPLREFCGFTKVPDASKITRFKQDFIDDLQLVFDNLVDLTEPICHAIDSAKADMTIFDSSGIEAFVTENNPKYANRIIKQLKAYAKANNFDKSYDPYKAAYGSMPTHASANPEIKQLYINGHFCYVFKFGIITNGLGIIRHISFYNKDFMISHPEIVVEKKSDSPDEDKCVHDAKLLIPTLKDFFAKHPLINPKTFLGDAAFDSCRLYGELLTGNTFGENKHFSKAYIPLNSRSGLENPDCKVNENGIPCCPNDDSLPLKHDGTSTRKNGLKRYKFVCPKIKCVRDASTGKYHRHCICDNPCTTSECGRIIYVYPEKDLRAYPGTIRGTEEWDNTYKIRTAVERDINHIKENLCLAGRRTQNEKTLHADLILAGITQLITVVLADKIKHHEYIRSLKPLIA</sequence>
<dbReference type="Proteomes" id="UP000440513">
    <property type="component" value="Unassembled WGS sequence"/>
</dbReference>
<evidence type="ECO:0000313" key="3">
    <source>
        <dbReference type="Proteomes" id="UP000440513"/>
    </source>
</evidence>
<protein>
    <submittedName>
        <fullName evidence="2">ISNCY family transposase</fullName>
    </submittedName>
</protein>
<dbReference type="InterPro" id="IPR008490">
    <property type="entry name" value="Transposase_InsH_N"/>
</dbReference>
<dbReference type="AlphaFoldDB" id="A0A7X2P5Y7"/>
<comment type="caution">
    <text evidence="2">The sequence shown here is derived from an EMBL/GenBank/DDBJ whole genome shotgun (WGS) entry which is preliminary data.</text>
</comment>
<gene>
    <name evidence="2" type="ORF">FYJ57_15110</name>
</gene>
<dbReference type="Pfam" id="PF05598">
    <property type="entry name" value="DUF772"/>
    <property type="match status" value="1"/>
</dbReference>